<dbReference type="Proteomes" id="UP000326877">
    <property type="component" value="Unassembled WGS sequence"/>
</dbReference>
<keyword evidence="2" id="KW-0521">NADP</keyword>
<keyword evidence="3" id="KW-0560">Oxidoreductase</keyword>
<evidence type="ECO:0000313" key="4">
    <source>
        <dbReference type="EMBL" id="KAE8394482.1"/>
    </source>
</evidence>
<dbReference type="SUPFAM" id="SSF51735">
    <property type="entry name" value="NAD(P)-binding Rossmann-fold domains"/>
    <property type="match status" value="1"/>
</dbReference>
<dbReference type="OrthoDB" id="191139at2759"/>
<dbReference type="Pfam" id="PF00106">
    <property type="entry name" value="adh_short"/>
    <property type="match status" value="1"/>
</dbReference>
<dbReference type="EMBL" id="ML735223">
    <property type="protein sequence ID" value="KAE8394482.1"/>
    <property type="molecule type" value="Genomic_DNA"/>
</dbReference>
<dbReference type="GO" id="GO:0016491">
    <property type="term" value="F:oxidoreductase activity"/>
    <property type="evidence" value="ECO:0007669"/>
    <property type="project" value="UniProtKB-KW"/>
</dbReference>
<dbReference type="AlphaFoldDB" id="A0A5N7CJS7"/>
<evidence type="ECO:0000256" key="3">
    <source>
        <dbReference type="ARBA" id="ARBA00023002"/>
    </source>
</evidence>
<evidence type="ECO:0000256" key="2">
    <source>
        <dbReference type="ARBA" id="ARBA00022857"/>
    </source>
</evidence>
<organism evidence="4">
    <name type="scientific">Petromyces alliaceus</name>
    <name type="common">Aspergillus alliaceus</name>
    <dbReference type="NCBI Taxonomy" id="209559"/>
    <lineage>
        <taxon>Eukaryota</taxon>
        <taxon>Fungi</taxon>
        <taxon>Dikarya</taxon>
        <taxon>Ascomycota</taxon>
        <taxon>Pezizomycotina</taxon>
        <taxon>Eurotiomycetes</taxon>
        <taxon>Eurotiomycetidae</taxon>
        <taxon>Eurotiales</taxon>
        <taxon>Aspergillaceae</taxon>
        <taxon>Aspergillus</taxon>
        <taxon>Aspergillus subgen. Circumdati</taxon>
    </lineage>
</organism>
<dbReference type="PANTHER" id="PTHR24320">
    <property type="entry name" value="RETINOL DEHYDROGENASE"/>
    <property type="match status" value="1"/>
</dbReference>
<dbReference type="Gene3D" id="3.40.50.720">
    <property type="entry name" value="NAD(P)-binding Rossmann-like Domain"/>
    <property type="match status" value="1"/>
</dbReference>
<proteinExistence type="inferred from homology"/>
<sequence>MDSTTPVFDGTATNEQVIEAFASQIKGRTYVITGAGKPSIGSQMATSLAKAAPAHILIASRTAAKVEPVLVDIKEIDSSVKTTFVQVDLTDHDSVRRAAQEILAAAPKIDVLINSAGIMAIKDYTVDKQGVELQLSANHVGHFLLTNLLAPALLSAGSQPGGARVVNLTSSGYLISRFRFDDWNYSDGKEYDHWTGYGQAKTANILFAYGLTKRLKERGVVAVAAHPGYNGDTKLGSHLTADDYAGIFPVVRRNMGKDFEFEEPRFKTYTQIAATPLIAALDPDIPNKAPAYLRNSQIIEPEEHASDADSVERLWKLSEKLVRQEFISPTITYYKTRKEK</sequence>
<dbReference type="PANTHER" id="PTHR24320:SF283">
    <property type="entry name" value="RETINOL DEHYDROGENASE 11"/>
    <property type="match status" value="1"/>
</dbReference>
<comment type="similarity">
    <text evidence="1">Belongs to the short-chain dehydrogenases/reductases (SDR) family.</text>
</comment>
<reference evidence="4" key="1">
    <citation type="submission" date="2019-04" db="EMBL/GenBank/DDBJ databases">
        <title>Friends and foes A comparative genomics studyof 23 Aspergillus species from section Flavi.</title>
        <authorList>
            <consortium name="DOE Joint Genome Institute"/>
            <person name="Kjaerbolling I."/>
            <person name="Vesth T."/>
            <person name="Frisvad J.C."/>
            <person name="Nybo J.L."/>
            <person name="Theobald S."/>
            <person name="Kildgaard S."/>
            <person name="Isbrandt T."/>
            <person name="Kuo A."/>
            <person name="Sato A."/>
            <person name="Lyhne E.K."/>
            <person name="Kogle M.E."/>
            <person name="Wiebenga A."/>
            <person name="Kun R.S."/>
            <person name="Lubbers R.J."/>
            <person name="Makela M.R."/>
            <person name="Barry K."/>
            <person name="Chovatia M."/>
            <person name="Clum A."/>
            <person name="Daum C."/>
            <person name="Haridas S."/>
            <person name="He G."/>
            <person name="LaButti K."/>
            <person name="Lipzen A."/>
            <person name="Mondo S."/>
            <person name="Riley R."/>
            <person name="Salamov A."/>
            <person name="Simmons B.A."/>
            <person name="Magnuson J.K."/>
            <person name="Henrissat B."/>
            <person name="Mortensen U.H."/>
            <person name="Larsen T.O."/>
            <person name="Devries R.P."/>
            <person name="Grigoriev I.V."/>
            <person name="Machida M."/>
            <person name="Baker S.E."/>
            <person name="Andersen M.R."/>
        </authorList>
    </citation>
    <scope>NUCLEOTIDE SEQUENCE [LARGE SCALE GENOMIC DNA]</scope>
    <source>
        <strain evidence="4">IBT 14317</strain>
    </source>
</reference>
<evidence type="ECO:0000256" key="1">
    <source>
        <dbReference type="ARBA" id="ARBA00006484"/>
    </source>
</evidence>
<dbReference type="InterPro" id="IPR036291">
    <property type="entry name" value="NAD(P)-bd_dom_sf"/>
</dbReference>
<name>A0A5N7CJS7_PETAA</name>
<dbReference type="InterPro" id="IPR002347">
    <property type="entry name" value="SDR_fam"/>
</dbReference>
<gene>
    <name evidence="4" type="ORF">BDV23DRAFT_179635</name>
</gene>
<protein>
    <submittedName>
        <fullName evidence="4">NAD(P)-binding protein</fullName>
    </submittedName>
</protein>
<accession>A0A5N7CJS7</accession>